<feature type="domain" description="Radical SAM core" evidence="11">
    <location>
        <begin position="98"/>
        <end position="314"/>
    </location>
</feature>
<dbReference type="GO" id="GO:0051539">
    <property type="term" value="F:4 iron, 4 sulfur cluster binding"/>
    <property type="evidence" value="ECO:0007669"/>
    <property type="project" value="UniProtKB-UniRule"/>
</dbReference>
<comment type="cofactor">
    <cofactor evidence="9">
        <name>[4Fe-4S] cluster</name>
        <dbReference type="ChEBI" id="CHEBI:49883"/>
    </cofactor>
    <text evidence="9">Binds 2 [4Fe-4S] clusters per subunit. One cluster is coordinated with 3 cysteines and an exchangeable S-adenosyl-L-methionine.</text>
</comment>
<keyword evidence="4 9" id="KW-0949">S-adenosyl-L-methionine</keyword>
<dbReference type="SFLD" id="SFLDF00271">
    <property type="entry name" value="lipoyl_synthase"/>
    <property type="match status" value="1"/>
</dbReference>
<dbReference type="Pfam" id="PF16881">
    <property type="entry name" value="LIAS_N"/>
    <property type="match status" value="1"/>
</dbReference>
<dbReference type="InterPro" id="IPR058240">
    <property type="entry name" value="rSAM_sf"/>
</dbReference>
<dbReference type="GO" id="GO:0009249">
    <property type="term" value="P:protein lipoylation"/>
    <property type="evidence" value="ECO:0007669"/>
    <property type="project" value="UniProtKB-UniRule"/>
</dbReference>
<reference evidence="12" key="1">
    <citation type="submission" date="2020-02" db="EMBL/GenBank/DDBJ databases">
        <authorList>
            <person name="Meier V. D."/>
        </authorList>
    </citation>
    <scope>NUCLEOTIDE SEQUENCE</scope>
    <source>
        <strain evidence="12">AVDCRST_MAG28</strain>
    </source>
</reference>
<sequence length="348" mass="38826">MARRQISLKVLENGGRTFEVRHRWEDRPVAPPPAGAPTEYLPFRQREKGVGGAHGRPDWLRAKAPAGEGYRDIKETMRGLGLHTVCEEAMCPNIGECWNNRTATFMILGNVCTRSCGFCAVLTGKPAEVDRDEPYRVADAAKKMDLKHAVITSVNRDELKDGGASIFAETIREIKEQVPGCAVEVLTPDFKGDREALQTLIAARPDTFNHNIETVPRLYPAVRPQAKYARSLEVLRYVKEINPEGLTKSGFMVGLGETEEELHQIMRDLREHEVDILTIGQYLRPSENHLPMSRYYAPKEFADLRKYGFSLGFKHVESGPLVRSSYHAHEQTDDARKSVAGSGAAGAI</sequence>
<dbReference type="GO" id="GO:0016992">
    <property type="term" value="F:lipoate synthase activity"/>
    <property type="evidence" value="ECO:0007669"/>
    <property type="project" value="UniProtKB-UniRule"/>
</dbReference>
<evidence type="ECO:0000256" key="7">
    <source>
        <dbReference type="ARBA" id="ARBA00023014"/>
    </source>
</evidence>
<feature type="binding site" evidence="9">
    <location>
        <position position="86"/>
    </location>
    <ligand>
        <name>[4Fe-4S] cluster</name>
        <dbReference type="ChEBI" id="CHEBI:49883"/>
        <label>1</label>
    </ligand>
</feature>
<keyword evidence="1 9" id="KW-0004">4Fe-4S</keyword>
<evidence type="ECO:0000256" key="6">
    <source>
        <dbReference type="ARBA" id="ARBA00023004"/>
    </source>
</evidence>
<dbReference type="NCBIfam" id="TIGR00510">
    <property type="entry name" value="lipA"/>
    <property type="match status" value="1"/>
</dbReference>
<comment type="function">
    <text evidence="9">Catalyzes the radical-mediated insertion of two sulfur atoms into the C-6 and C-8 positions of the octanoyl moiety bound to the lipoyl domains of lipoate-dependent enzymes, thereby converting the octanoylated domains into lipoylated derivatives.</text>
</comment>
<proteinExistence type="inferred from homology"/>
<organism evidence="12">
    <name type="scientific">uncultured Rubrobacteraceae bacterium</name>
    <dbReference type="NCBI Taxonomy" id="349277"/>
    <lineage>
        <taxon>Bacteria</taxon>
        <taxon>Bacillati</taxon>
        <taxon>Actinomycetota</taxon>
        <taxon>Rubrobacteria</taxon>
        <taxon>Rubrobacterales</taxon>
        <taxon>Rubrobacteraceae</taxon>
        <taxon>environmental samples</taxon>
    </lineage>
</organism>
<comment type="pathway">
    <text evidence="9">Protein modification; protein lipoylation via endogenous pathway; protein N(6)-(lipoyl)lysine from octanoyl-[acyl-carrier-protein]: step 2/2.</text>
</comment>
<comment type="catalytic activity">
    <reaction evidence="8 9">
        <text>[[Fe-S] cluster scaffold protein carrying a second [4Fe-4S](2+) cluster] + N(6)-octanoyl-L-lysyl-[protein] + 2 oxidized [2Fe-2S]-[ferredoxin] + 2 S-adenosyl-L-methionine + 4 H(+) = [[Fe-S] cluster scaffold protein] + N(6)-[(R)-dihydrolipoyl]-L-lysyl-[protein] + 4 Fe(3+) + 2 hydrogen sulfide + 2 5'-deoxyadenosine + 2 L-methionine + 2 reduced [2Fe-2S]-[ferredoxin]</text>
        <dbReference type="Rhea" id="RHEA:16585"/>
        <dbReference type="Rhea" id="RHEA-COMP:9928"/>
        <dbReference type="Rhea" id="RHEA-COMP:10000"/>
        <dbReference type="Rhea" id="RHEA-COMP:10001"/>
        <dbReference type="Rhea" id="RHEA-COMP:10475"/>
        <dbReference type="Rhea" id="RHEA-COMP:14568"/>
        <dbReference type="Rhea" id="RHEA-COMP:14569"/>
        <dbReference type="ChEBI" id="CHEBI:15378"/>
        <dbReference type="ChEBI" id="CHEBI:17319"/>
        <dbReference type="ChEBI" id="CHEBI:29034"/>
        <dbReference type="ChEBI" id="CHEBI:29919"/>
        <dbReference type="ChEBI" id="CHEBI:33722"/>
        <dbReference type="ChEBI" id="CHEBI:33737"/>
        <dbReference type="ChEBI" id="CHEBI:33738"/>
        <dbReference type="ChEBI" id="CHEBI:57844"/>
        <dbReference type="ChEBI" id="CHEBI:59789"/>
        <dbReference type="ChEBI" id="CHEBI:78809"/>
        <dbReference type="ChEBI" id="CHEBI:83100"/>
        <dbReference type="EC" id="2.8.1.8"/>
    </reaction>
</comment>
<evidence type="ECO:0000256" key="1">
    <source>
        <dbReference type="ARBA" id="ARBA00022485"/>
    </source>
</evidence>
<dbReference type="EMBL" id="CADCVE010000030">
    <property type="protein sequence ID" value="CAA9451175.1"/>
    <property type="molecule type" value="Genomic_DNA"/>
</dbReference>
<dbReference type="UniPathway" id="UPA00538">
    <property type="reaction ID" value="UER00593"/>
</dbReference>
<feature type="compositionally biased region" description="Basic and acidic residues" evidence="10">
    <location>
        <begin position="327"/>
        <end position="337"/>
    </location>
</feature>
<dbReference type="SFLD" id="SFLDG01058">
    <property type="entry name" value="lipoyl_synthase_like"/>
    <property type="match status" value="1"/>
</dbReference>
<dbReference type="Gene3D" id="3.20.20.70">
    <property type="entry name" value="Aldolase class I"/>
    <property type="match status" value="1"/>
</dbReference>
<feature type="binding site" evidence="9">
    <location>
        <position position="91"/>
    </location>
    <ligand>
        <name>[4Fe-4S] cluster</name>
        <dbReference type="ChEBI" id="CHEBI:49883"/>
        <label>1</label>
    </ligand>
</feature>
<feature type="binding site" evidence="9">
    <location>
        <position position="97"/>
    </location>
    <ligand>
        <name>[4Fe-4S] cluster</name>
        <dbReference type="ChEBI" id="CHEBI:49883"/>
        <label>1</label>
    </ligand>
</feature>
<comment type="similarity">
    <text evidence="9">Belongs to the radical SAM superfamily. Lipoyl synthase family.</text>
</comment>
<accession>A0A6J4QUP1</accession>
<feature type="binding site" evidence="9">
    <location>
        <position position="119"/>
    </location>
    <ligand>
        <name>[4Fe-4S] cluster</name>
        <dbReference type="ChEBI" id="CHEBI:49883"/>
        <label>2</label>
        <note>4Fe-4S-S-AdoMet</note>
    </ligand>
</feature>
<feature type="region of interest" description="Disordered" evidence="10">
    <location>
        <begin position="327"/>
        <end position="348"/>
    </location>
</feature>
<evidence type="ECO:0000313" key="12">
    <source>
        <dbReference type="EMBL" id="CAA9451175.1"/>
    </source>
</evidence>
<dbReference type="GO" id="GO:0046872">
    <property type="term" value="F:metal ion binding"/>
    <property type="evidence" value="ECO:0007669"/>
    <property type="project" value="UniProtKB-KW"/>
</dbReference>
<feature type="binding site" evidence="9">
    <location>
        <position position="116"/>
    </location>
    <ligand>
        <name>[4Fe-4S] cluster</name>
        <dbReference type="ChEBI" id="CHEBI:49883"/>
        <label>2</label>
        <note>4Fe-4S-S-AdoMet</note>
    </ligand>
</feature>
<evidence type="ECO:0000259" key="11">
    <source>
        <dbReference type="PROSITE" id="PS51918"/>
    </source>
</evidence>
<dbReference type="HAMAP" id="MF_00206">
    <property type="entry name" value="Lipoyl_synth"/>
    <property type="match status" value="1"/>
</dbReference>
<evidence type="ECO:0000256" key="10">
    <source>
        <dbReference type="SAM" id="MobiDB-lite"/>
    </source>
</evidence>
<dbReference type="CDD" id="cd01335">
    <property type="entry name" value="Radical_SAM"/>
    <property type="match status" value="1"/>
</dbReference>
<dbReference type="PIRSF" id="PIRSF005963">
    <property type="entry name" value="Lipoyl_synth"/>
    <property type="match status" value="1"/>
</dbReference>
<dbReference type="SFLD" id="SFLDS00029">
    <property type="entry name" value="Radical_SAM"/>
    <property type="match status" value="1"/>
</dbReference>
<dbReference type="GO" id="GO:0005737">
    <property type="term" value="C:cytoplasm"/>
    <property type="evidence" value="ECO:0007669"/>
    <property type="project" value="UniProtKB-SubCell"/>
</dbReference>
<dbReference type="InterPro" id="IPR031691">
    <property type="entry name" value="LIAS_N"/>
</dbReference>
<dbReference type="InterPro" id="IPR006638">
    <property type="entry name" value="Elp3/MiaA/NifB-like_rSAM"/>
</dbReference>
<evidence type="ECO:0000256" key="5">
    <source>
        <dbReference type="ARBA" id="ARBA00022723"/>
    </source>
</evidence>
<keyword evidence="3 9" id="KW-0808">Transferase</keyword>
<dbReference type="EC" id="2.8.1.8" evidence="9"/>
<evidence type="ECO:0000256" key="2">
    <source>
        <dbReference type="ARBA" id="ARBA00022490"/>
    </source>
</evidence>
<dbReference type="SMART" id="SM00729">
    <property type="entry name" value="Elp3"/>
    <property type="match status" value="1"/>
</dbReference>
<dbReference type="NCBIfam" id="NF009544">
    <property type="entry name" value="PRK12928.1"/>
    <property type="match status" value="1"/>
</dbReference>
<dbReference type="AlphaFoldDB" id="A0A6J4QUP1"/>
<keyword evidence="7 9" id="KW-0411">Iron-sulfur</keyword>
<evidence type="ECO:0000256" key="3">
    <source>
        <dbReference type="ARBA" id="ARBA00022679"/>
    </source>
</evidence>
<dbReference type="InterPro" id="IPR013785">
    <property type="entry name" value="Aldolase_TIM"/>
</dbReference>
<dbReference type="InterPro" id="IPR003698">
    <property type="entry name" value="Lipoyl_synth"/>
</dbReference>
<evidence type="ECO:0000256" key="4">
    <source>
        <dbReference type="ARBA" id="ARBA00022691"/>
    </source>
</evidence>
<evidence type="ECO:0000256" key="9">
    <source>
        <dbReference type="HAMAP-Rule" id="MF_00206"/>
    </source>
</evidence>
<dbReference type="PANTHER" id="PTHR10949:SF0">
    <property type="entry name" value="LIPOYL SYNTHASE, MITOCHONDRIAL"/>
    <property type="match status" value="1"/>
</dbReference>
<comment type="subcellular location">
    <subcellularLocation>
        <location evidence="9">Cytoplasm</location>
    </subcellularLocation>
</comment>
<gene>
    <name evidence="9" type="primary">lipA</name>
    <name evidence="12" type="ORF">AVDCRST_MAG28-1419</name>
</gene>
<dbReference type="FunFam" id="3.20.20.70:FF:000040">
    <property type="entry name" value="Lipoyl synthase"/>
    <property type="match status" value="1"/>
</dbReference>
<name>A0A6J4QUP1_9ACTN</name>
<dbReference type="SUPFAM" id="SSF102114">
    <property type="entry name" value="Radical SAM enzymes"/>
    <property type="match status" value="1"/>
</dbReference>
<dbReference type="NCBIfam" id="NF004019">
    <property type="entry name" value="PRK05481.1"/>
    <property type="match status" value="1"/>
</dbReference>
<feature type="binding site" evidence="9">
    <location>
        <position position="112"/>
    </location>
    <ligand>
        <name>[4Fe-4S] cluster</name>
        <dbReference type="ChEBI" id="CHEBI:49883"/>
        <label>2</label>
        <note>4Fe-4S-S-AdoMet</note>
    </ligand>
</feature>
<protein>
    <recommendedName>
        <fullName evidence="9">Lipoyl synthase</fullName>
        <ecNumber evidence="9">2.8.1.8</ecNumber>
    </recommendedName>
    <alternativeName>
        <fullName evidence="9">Lip-syn</fullName>
        <shortName evidence="9">LS</shortName>
    </alternativeName>
    <alternativeName>
        <fullName evidence="9">Lipoate synthase</fullName>
    </alternativeName>
    <alternativeName>
        <fullName evidence="9">Lipoic acid synthase</fullName>
    </alternativeName>
    <alternativeName>
        <fullName evidence="9">Sulfur insertion protein LipA</fullName>
    </alternativeName>
</protein>
<feature type="binding site" evidence="9">
    <location>
        <position position="325"/>
    </location>
    <ligand>
        <name>[4Fe-4S] cluster</name>
        <dbReference type="ChEBI" id="CHEBI:49883"/>
        <label>1</label>
    </ligand>
</feature>
<keyword evidence="5 9" id="KW-0479">Metal-binding</keyword>
<keyword evidence="2 9" id="KW-0963">Cytoplasm</keyword>
<dbReference type="InterPro" id="IPR007197">
    <property type="entry name" value="rSAM"/>
</dbReference>
<dbReference type="Pfam" id="PF04055">
    <property type="entry name" value="Radical_SAM"/>
    <property type="match status" value="1"/>
</dbReference>
<keyword evidence="6 9" id="KW-0408">Iron</keyword>
<dbReference type="PANTHER" id="PTHR10949">
    <property type="entry name" value="LIPOYL SYNTHASE"/>
    <property type="match status" value="1"/>
</dbReference>
<dbReference type="PROSITE" id="PS51918">
    <property type="entry name" value="RADICAL_SAM"/>
    <property type="match status" value="1"/>
</dbReference>
<evidence type="ECO:0000256" key="8">
    <source>
        <dbReference type="ARBA" id="ARBA00047326"/>
    </source>
</evidence>